<dbReference type="Pfam" id="PF05166">
    <property type="entry name" value="YcgL"/>
    <property type="match status" value="1"/>
</dbReference>
<dbReference type="InterPro" id="IPR038068">
    <property type="entry name" value="YcgL-like_sf"/>
</dbReference>
<accession>A0A918XFZ9</accession>
<dbReference type="EMBL" id="BMYM01000001">
    <property type="protein sequence ID" value="GHD30265.1"/>
    <property type="molecule type" value="Genomic_DNA"/>
</dbReference>
<comment type="caution">
    <text evidence="3">The sequence shown here is derived from an EMBL/GenBank/DDBJ whole genome shotgun (WGS) entry which is preliminary data.</text>
</comment>
<proteinExistence type="inferred from homology"/>
<reference evidence="3" key="2">
    <citation type="submission" date="2020-09" db="EMBL/GenBank/DDBJ databases">
        <authorList>
            <person name="Sun Q."/>
            <person name="Kim S."/>
        </authorList>
    </citation>
    <scope>NUCLEOTIDE SEQUENCE</scope>
    <source>
        <strain evidence="3">KCTC 23430</strain>
    </source>
</reference>
<dbReference type="Gene3D" id="3.10.510.20">
    <property type="entry name" value="YcgL domain"/>
    <property type="match status" value="1"/>
</dbReference>
<dbReference type="InterPro" id="IPR027354">
    <property type="entry name" value="YcgL_dom"/>
</dbReference>
<dbReference type="HAMAP" id="MF_01866">
    <property type="entry name" value="UPF0745"/>
    <property type="match status" value="1"/>
</dbReference>
<name>A0A918XFZ9_9GAMM</name>
<dbReference type="RefSeq" id="WP_189476110.1">
    <property type="nucleotide sequence ID" value="NZ_BMYM01000001.1"/>
</dbReference>
<feature type="domain" description="YcgL" evidence="2">
    <location>
        <begin position="3"/>
        <end position="87"/>
    </location>
</feature>
<evidence type="ECO:0000313" key="3">
    <source>
        <dbReference type="EMBL" id="GHD30265.1"/>
    </source>
</evidence>
<evidence type="ECO:0000256" key="1">
    <source>
        <dbReference type="HAMAP-Rule" id="MF_01866"/>
    </source>
</evidence>
<reference evidence="3" key="1">
    <citation type="journal article" date="2014" name="Int. J. Syst. Evol. Microbiol.">
        <title>Complete genome sequence of Corynebacterium casei LMG S-19264T (=DSM 44701T), isolated from a smear-ripened cheese.</title>
        <authorList>
            <consortium name="US DOE Joint Genome Institute (JGI-PGF)"/>
            <person name="Walter F."/>
            <person name="Albersmeier A."/>
            <person name="Kalinowski J."/>
            <person name="Ruckert C."/>
        </authorList>
    </citation>
    <scope>NUCLEOTIDE SEQUENCE</scope>
    <source>
        <strain evidence="3">KCTC 23430</strain>
    </source>
</reference>
<dbReference type="SUPFAM" id="SSF160191">
    <property type="entry name" value="YcgL-like"/>
    <property type="match status" value="1"/>
</dbReference>
<dbReference type="Proteomes" id="UP000644693">
    <property type="component" value="Unassembled WGS sequence"/>
</dbReference>
<dbReference type="AlphaFoldDB" id="A0A918XFZ9"/>
<gene>
    <name evidence="3" type="ORF">GCM10007053_11860</name>
</gene>
<dbReference type="PROSITE" id="PS51648">
    <property type="entry name" value="YCGL"/>
    <property type="match status" value="1"/>
</dbReference>
<organism evidence="3 4">
    <name type="scientific">Parahalioglobus pacificus</name>
    <dbReference type="NCBI Taxonomy" id="930806"/>
    <lineage>
        <taxon>Bacteria</taxon>
        <taxon>Pseudomonadati</taxon>
        <taxon>Pseudomonadota</taxon>
        <taxon>Gammaproteobacteria</taxon>
        <taxon>Cellvibrionales</taxon>
        <taxon>Halieaceae</taxon>
        <taxon>Parahalioglobus</taxon>
    </lineage>
</organism>
<protein>
    <recommendedName>
        <fullName evidence="1">YcgL domain-containing protein GCM10007053_11860</fullName>
    </recommendedName>
</protein>
<dbReference type="PANTHER" id="PTHR38109:SF1">
    <property type="entry name" value="PROTEIN YCGL"/>
    <property type="match status" value="1"/>
</dbReference>
<dbReference type="PANTHER" id="PTHR38109">
    <property type="entry name" value="PROTEIN YCGL"/>
    <property type="match status" value="1"/>
</dbReference>
<sequence>MKRLIEIFRSPRREGMYLYVDKQQGFVDVPEPLLKQFGEPHSAMTLLLTPERKLARADASAVLESIEANGFYLQMPPTVGEGDDEPG</sequence>
<evidence type="ECO:0000313" key="4">
    <source>
        <dbReference type="Proteomes" id="UP000644693"/>
    </source>
</evidence>
<keyword evidence="4" id="KW-1185">Reference proteome</keyword>
<evidence type="ECO:0000259" key="2">
    <source>
        <dbReference type="PROSITE" id="PS51648"/>
    </source>
</evidence>